<keyword evidence="5 7" id="KW-1133">Transmembrane helix</keyword>
<dbReference type="Pfam" id="PF00005">
    <property type="entry name" value="ABC_tran"/>
    <property type="match status" value="1"/>
</dbReference>
<dbReference type="InterPro" id="IPR027417">
    <property type="entry name" value="P-loop_NTPase"/>
</dbReference>
<dbReference type="InterPro" id="IPR005074">
    <property type="entry name" value="Peptidase_C39"/>
</dbReference>
<evidence type="ECO:0000259" key="9">
    <source>
        <dbReference type="PROSITE" id="PS50929"/>
    </source>
</evidence>
<evidence type="ECO:0000256" key="7">
    <source>
        <dbReference type="SAM" id="Phobius"/>
    </source>
</evidence>
<dbReference type="InterPro" id="IPR011527">
    <property type="entry name" value="ABC1_TM_dom"/>
</dbReference>
<feature type="transmembrane region" description="Helical" evidence="7">
    <location>
        <begin position="185"/>
        <end position="207"/>
    </location>
</feature>
<dbReference type="PANTHER" id="PTHR24221">
    <property type="entry name" value="ATP-BINDING CASSETTE SUB-FAMILY B"/>
    <property type="match status" value="1"/>
</dbReference>
<name>A0ABN4YDG5_9GAMM</name>
<dbReference type="InterPro" id="IPR036640">
    <property type="entry name" value="ABC1_TM_sf"/>
</dbReference>
<feature type="transmembrane region" description="Helical" evidence="7">
    <location>
        <begin position="366"/>
        <end position="392"/>
    </location>
</feature>
<dbReference type="RefSeq" id="WP_080915796.1">
    <property type="nucleotide sequence ID" value="NZ_CP020472.1"/>
</dbReference>
<sequence>MTSIVYQGEPAECGLACLSMLSIHVNKYVSLSELRNYIQPSVFGVSLLDLIKVSDNIGIKLKAVEFSVDDIRHISVPAILHLNQGHFVILTKVNNNCVEILNPALGKQVLDIRQLLPLMSGYALLLVEDEKVGSVEKPKKEKVFFDFKKLDFFIIFLSLFSSLSVFAIPYFGIIQKDTFLTNNEISWDTVCYILLFAIVSLVSSFYLGKRTIQISQKTEYDQYSFNLKLLLSNKLSFFSKRHPTDFINRLHSYVSVKVRKSIFYNEILVSTVIATFTNLVLLYINWLAALIFLVFTLLIIFVSFLEKSREEEFHNLDFEREEKKERFLLDCSQSISDIKSMNADNQIISKFKIMVKSTLEVDRQRFFVSFGFSSIKSVLASLESIIVLMLMFYFVKSEGMPLSFAFSFVFIKGVASDSLTSLVSLYVESSLFTITEQKAADFIEYKKDERQIVNFSFNRISLSGLMFNHFKSTKTQSSTDINNMSFPDFSIKANDSLLLTGVSGAGKTTLLKILSGEYEIDSGNAFVDSEICTSSMLRSISYYHCNNQRLIDGSLIDNLTLFMEFIPKELVNYWIDFFDLDAIVTSLPDGLHTKVSESNNPFSSGEKQKLLLIRAMISNKPILLLDEPTSNLNSKDSEEIINKVLSSKRTVVISSHNKVSLESFDNIIELKK</sequence>
<evidence type="ECO:0000313" key="12">
    <source>
        <dbReference type="Proteomes" id="UP000191820"/>
    </source>
</evidence>
<dbReference type="SUPFAM" id="SSF90123">
    <property type="entry name" value="ABC transporter transmembrane region"/>
    <property type="match status" value="1"/>
</dbReference>
<feature type="domain" description="Peptidase C39" evidence="10">
    <location>
        <begin position="7"/>
        <end position="126"/>
    </location>
</feature>
<dbReference type="InterPro" id="IPR039421">
    <property type="entry name" value="Type_1_exporter"/>
</dbReference>
<evidence type="ECO:0000259" key="10">
    <source>
        <dbReference type="PROSITE" id="PS50990"/>
    </source>
</evidence>
<dbReference type="EMBL" id="CP020472">
    <property type="protein sequence ID" value="ARD22471.1"/>
    <property type="molecule type" value="Genomic_DNA"/>
</dbReference>
<dbReference type="SUPFAM" id="SSF52540">
    <property type="entry name" value="P-loop containing nucleoside triphosphate hydrolases"/>
    <property type="match status" value="1"/>
</dbReference>
<dbReference type="Pfam" id="PF00664">
    <property type="entry name" value="ABC_membrane"/>
    <property type="match status" value="1"/>
</dbReference>
<dbReference type="InterPro" id="IPR017871">
    <property type="entry name" value="ABC_transporter-like_CS"/>
</dbReference>
<keyword evidence="4" id="KW-0067">ATP-binding</keyword>
<dbReference type="Proteomes" id="UP000191820">
    <property type="component" value="Chromosome"/>
</dbReference>
<evidence type="ECO:0000256" key="1">
    <source>
        <dbReference type="ARBA" id="ARBA00004651"/>
    </source>
</evidence>
<dbReference type="PROSITE" id="PS50929">
    <property type="entry name" value="ABC_TM1F"/>
    <property type="match status" value="1"/>
</dbReference>
<feature type="transmembrane region" description="Helical" evidence="7">
    <location>
        <begin position="150"/>
        <end position="173"/>
    </location>
</feature>
<keyword evidence="6 7" id="KW-0472">Membrane</keyword>
<proteinExistence type="predicted"/>
<keyword evidence="2 7" id="KW-0812">Transmembrane</keyword>
<keyword evidence="3" id="KW-0547">Nucleotide-binding</keyword>
<reference evidence="11 12" key="1">
    <citation type="submission" date="2017-03" db="EMBL/GenBank/DDBJ databases">
        <title>Genome sequencing of Shewanella japonica KCTC 22435.</title>
        <authorList>
            <person name="Kim K.M."/>
        </authorList>
    </citation>
    <scope>NUCLEOTIDE SEQUENCE [LARGE SCALE GENOMIC DNA]</scope>
    <source>
        <strain evidence="11 12">KCTC 22435</strain>
    </source>
</reference>
<feature type="domain" description="ABC transporter" evidence="8">
    <location>
        <begin position="460"/>
        <end position="672"/>
    </location>
</feature>
<evidence type="ECO:0000256" key="3">
    <source>
        <dbReference type="ARBA" id="ARBA00022741"/>
    </source>
</evidence>
<dbReference type="InterPro" id="IPR003593">
    <property type="entry name" value="AAA+_ATPase"/>
</dbReference>
<evidence type="ECO:0000256" key="6">
    <source>
        <dbReference type="ARBA" id="ARBA00023136"/>
    </source>
</evidence>
<organism evidence="11 12">
    <name type="scientific">Shewanella japonica</name>
    <dbReference type="NCBI Taxonomy" id="93973"/>
    <lineage>
        <taxon>Bacteria</taxon>
        <taxon>Pseudomonadati</taxon>
        <taxon>Pseudomonadota</taxon>
        <taxon>Gammaproteobacteria</taxon>
        <taxon>Alteromonadales</taxon>
        <taxon>Shewanellaceae</taxon>
        <taxon>Shewanella</taxon>
    </lineage>
</organism>
<evidence type="ECO:0000259" key="8">
    <source>
        <dbReference type="PROSITE" id="PS50893"/>
    </source>
</evidence>
<dbReference type="Gene3D" id="1.20.1560.10">
    <property type="entry name" value="ABC transporter type 1, transmembrane domain"/>
    <property type="match status" value="1"/>
</dbReference>
<dbReference type="PROSITE" id="PS50893">
    <property type="entry name" value="ABC_TRANSPORTER_2"/>
    <property type="match status" value="1"/>
</dbReference>
<evidence type="ECO:0000256" key="5">
    <source>
        <dbReference type="ARBA" id="ARBA00022989"/>
    </source>
</evidence>
<dbReference type="PANTHER" id="PTHR24221:SF653">
    <property type="entry name" value="TRANSPORT ATP-BINDING PROTEIN CYDC"/>
    <property type="match status" value="1"/>
</dbReference>
<comment type="subcellular location">
    <subcellularLocation>
        <location evidence="1">Cell membrane</location>
        <topology evidence="1">Multi-pass membrane protein</topology>
    </subcellularLocation>
</comment>
<feature type="transmembrane region" description="Helical" evidence="7">
    <location>
        <begin position="286"/>
        <end position="305"/>
    </location>
</feature>
<dbReference type="Gene3D" id="3.90.70.10">
    <property type="entry name" value="Cysteine proteinases"/>
    <property type="match status" value="1"/>
</dbReference>
<keyword evidence="12" id="KW-1185">Reference proteome</keyword>
<evidence type="ECO:0000256" key="2">
    <source>
        <dbReference type="ARBA" id="ARBA00022692"/>
    </source>
</evidence>
<dbReference type="PROSITE" id="PS00211">
    <property type="entry name" value="ABC_TRANSPORTER_1"/>
    <property type="match status" value="1"/>
</dbReference>
<gene>
    <name evidence="11" type="ORF">SJ2017_2174</name>
</gene>
<accession>A0ABN4YDG5</accession>
<evidence type="ECO:0008006" key="13">
    <source>
        <dbReference type="Google" id="ProtNLM"/>
    </source>
</evidence>
<evidence type="ECO:0000256" key="4">
    <source>
        <dbReference type="ARBA" id="ARBA00022840"/>
    </source>
</evidence>
<feature type="domain" description="ABC transmembrane type-1" evidence="9">
    <location>
        <begin position="152"/>
        <end position="431"/>
    </location>
</feature>
<feature type="transmembrane region" description="Helical" evidence="7">
    <location>
        <begin position="262"/>
        <end position="280"/>
    </location>
</feature>
<dbReference type="PROSITE" id="PS50990">
    <property type="entry name" value="PEPTIDASE_C39"/>
    <property type="match status" value="1"/>
</dbReference>
<dbReference type="Pfam" id="PF03412">
    <property type="entry name" value="Peptidase_C39"/>
    <property type="match status" value="1"/>
</dbReference>
<dbReference type="SMART" id="SM00382">
    <property type="entry name" value="AAA"/>
    <property type="match status" value="1"/>
</dbReference>
<protein>
    <recommendedName>
        <fullName evidence="13">ATP-binding cassette domain-containing protein</fullName>
    </recommendedName>
</protein>
<dbReference type="InterPro" id="IPR003439">
    <property type="entry name" value="ABC_transporter-like_ATP-bd"/>
</dbReference>
<evidence type="ECO:0000313" key="11">
    <source>
        <dbReference type="EMBL" id="ARD22471.1"/>
    </source>
</evidence>
<dbReference type="Gene3D" id="3.40.50.300">
    <property type="entry name" value="P-loop containing nucleotide triphosphate hydrolases"/>
    <property type="match status" value="1"/>
</dbReference>